<dbReference type="Proteomes" id="UP000308652">
    <property type="component" value="Unassembled WGS sequence"/>
</dbReference>
<organism evidence="1 2">
    <name type="scientific">Crucibulum laeve</name>
    <dbReference type="NCBI Taxonomy" id="68775"/>
    <lineage>
        <taxon>Eukaryota</taxon>
        <taxon>Fungi</taxon>
        <taxon>Dikarya</taxon>
        <taxon>Basidiomycota</taxon>
        <taxon>Agaricomycotina</taxon>
        <taxon>Agaricomycetes</taxon>
        <taxon>Agaricomycetidae</taxon>
        <taxon>Agaricales</taxon>
        <taxon>Agaricineae</taxon>
        <taxon>Nidulariaceae</taxon>
        <taxon>Crucibulum</taxon>
    </lineage>
</organism>
<evidence type="ECO:0000313" key="2">
    <source>
        <dbReference type="Proteomes" id="UP000308652"/>
    </source>
</evidence>
<gene>
    <name evidence="1" type="ORF">BDQ12DRAFT_132542</name>
</gene>
<dbReference type="AlphaFoldDB" id="A0A5C3LZ38"/>
<protein>
    <submittedName>
        <fullName evidence="1">Uncharacterized protein</fullName>
    </submittedName>
</protein>
<evidence type="ECO:0000313" key="1">
    <source>
        <dbReference type="EMBL" id="TFK37965.1"/>
    </source>
</evidence>
<proteinExistence type="predicted"/>
<name>A0A5C3LZ38_9AGAR</name>
<accession>A0A5C3LZ38</accession>
<reference evidence="1 2" key="1">
    <citation type="journal article" date="2019" name="Nat. Ecol. Evol.">
        <title>Megaphylogeny resolves global patterns of mushroom evolution.</title>
        <authorList>
            <person name="Varga T."/>
            <person name="Krizsan K."/>
            <person name="Foldi C."/>
            <person name="Dima B."/>
            <person name="Sanchez-Garcia M."/>
            <person name="Sanchez-Ramirez S."/>
            <person name="Szollosi G.J."/>
            <person name="Szarkandi J.G."/>
            <person name="Papp V."/>
            <person name="Albert L."/>
            <person name="Andreopoulos W."/>
            <person name="Angelini C."/>
            <person name="Antonin V."/>
            <person name="Barry K.W."/>
            <person name="Bougher N.L."/>
            <person name="Buchanan P."/>
            <person name="Buyck B."/>
            <person name="Bense V."/>
            <person name="Catcheside P."/>
            <person name="Chovatia M."/>
            <person name="Cooper J."/>
            <person name="Damon W."/>
            <person name="Desjardin D."/>
            <person name="Finy P."/>
            <person name="Geml J."/>
            <person name="Haridas S."/>
            <person name="Hughes K."/>
            <person name="Justo A."/>
            <person name="Karasinski D."/>
            <person name="Kautmanova I."/>
            <person name="Kiss B."/>
            <person name="Kocsube S."/>
            <person name="Kotiranta H."/>
            <person name="LaButti K.M."/>
            <person name="Lechner B.E."/>
            <person name="Liimatainen K."/>
            <person name="Lipzen A."/>
            <person name="Lukacs Z."/>
            <person name="Mihaltcheva S."/>
            <person name="Morgado L.N."/>
            <person name="Niskanen T."/>
            <person name="Noordeloos M.E."/>
            <person name="Ohm R.A."/>
            <person name="Ortiz-Santana B."/>
            <person name="Ovrebo C."/>
            <person name="Racz N."/>
            <person name="Riley R."/>
            <person name="Savchenko A."/>
            <person name="Shiryaev A."/>
            <person name="Soop K."/>
            <person name="Spirin V."/>
            <person name="Szebenyi C."/>
            <person name="Tomsovsky M."/>
            <person name="Tulloss R.E."/>
            <person name="Uehling J."/>
            <person name="Grigoriev I.V."/>
            <person name="Vagvolgyi C."/>
            <person name="Papp T."/>
            <person name="Martin F.M."/>
            <person name="Miettinen O."/>
            <person name="Hibbett D.S."/>
            <person name="Nagy L.G."/>
        </authorList>
    </citation>
    <scope>NUCLEOTIDE SEQUENCE [LARGE SCALE GENOMIC DNA]</scope>
    <source>
        <strain evidence="1 2">CBS 166.37</strain>
    </source>
</reference>
<sequence length="119" mass="13669">MTNSPPMTISISADSKVPWKLFSTPVILIRPFVERLSLLADVHLKMPIITPYADRADLTERMLARVRTMGLQATHPHPNIREYRGCVHDEQHMKRIRLKLTINQDTIITTNWASTISTH</sequence>
<keyword evidence="2" id="KW-1185">Reference proteome</keyword>
<dbReference type="EMBL" id="ML213605">
    <property type="protein sequence ID" value="TFK37965.1"/>
    <property type="molecule type" value="Genomic_DNA"/>
</dbReference>